<feature type="region of interest" description="Disordered" evidence="1">
    <location>
        <begin position="1"/>
        <end position="27"/>
    </location>
</feature>
<evidence type="ECO:0000256" key="1">
    <source>
        <dbReference type="SAM" id="MobiDB-lite"/>
    </source>
</evidence>
<protein>
    <submittedName>
        <fullName evidence="2">Uncharacterized protein</fullName>
    </submittedName>
</protein>
<dbReference type="AlphaFoldDB" id="A0A7D6CBQ5"/>
<organism evidence="2">
    <name type="scientific">Micromonospora carbonacea</name>
    <dbReference type="NCBI Taxonomy" id="47853"/>
    <lineage>
        <taxon>Bacteria</taxon>
        <taxon>Bacillati</taxon>
        <taxon>Actinomycetota</taxon>
        <taxon>Actinomycetes</taxon>
        <taxon>Micromonosporales</taxon>
        <taxon>Micromonosporaceae</taxon>
        <taxon>Micromonospora</taxon>
    </lineage>
</organism>
<name>A0A7D6CBQ5_9ACTN</name>
<evidence type="ECO:0000313" key="2">
    <source>
        <dbReference type="EMBL" id="QLJ98365.1"/>
    </source>
</evidence>
<sequence length="99" mass="11007">MRGNTGKDENGLLVREGQEAKVSDEDRGRLRRMRDDWGLGHPVAPDRYEGMAGLLAKAFDAAAQPDIGEGEYDGIEVEKPRRQETAAWCRTSPRARTPP</sequence>
<proteinExistence type="predicted"/>
<accession>A0A7D6CBQ5</accession>
<gene>
    <name evidence="2" type="ORF">HZU44_27305</name>
</gene>
<feature type="region of interest" description="Disordered" evidence="1">
    <location>
        <begin position="70"/>
        <end position="99"/>
    </location>
</feature>
<dbReference type="EMBL" id="CP058905">
    <property type="protein sequence ID" value="QLJ98365.1"/>
    <property type="molecule type" value="Genomic_DNA"/>
</dbReference>
<reference evidence="2" key="1">
    <citation type="submission" date="2020-08" db="EMBL/GenBank/DDBJ databases">
        <title>A bifunctional nitrone conjugated secondary metabolite targeting the ribosome.</title>
        <authorList>
            <person name="Limbrick E.M."/>
            <person name="Graf M."/>
            <person name="Derewacz D.K."/>
            <person name="Nguyen F."/>
            <person name="Spraggins J.M."/>
            <person name="Wieland M."/>
            <person name="Ynigez-Gutierrez A.E."/>
            <person name="Reisman B.J."/>
            <person name="Zinshteyn B."/>
            <person name="McCulloch K."/>
            <person name="Iverson T.M."/>
            <person name="Green R."/>
            <person name="Wilson D.N."/>
            <person name="Bachmann B.O."/>
        </authorList>
    </citation>
    <scope>NUCLEOTIDE SEQUENCE</scope>
    <source>
        <strain evidence="2">Africana</strain>
    </source>
</reference>